<organism evidence="3 4">
    <name type="scientific">Thlaspi arvense</name>
    <name type="common">Field penny-cress</name>
    <dbReference type="NCBI Taxonomy" id="13288"/>
    <lineage>
        <taxon>Eukaryota</taxon>
        <taxon>Viridiplantae</taxon>
        <taxon>Streptophyta</taxon>
        <taxon>Embryophyta</taxon>
        <taxon>Tracheophyta</taxon>
        <taxon>Spermatophyta</taxon>
        <taxon>Magnoliopsida</taxon>
        <taxon>eudicotyledons</taxon>
        <taxon>Gunneridae</taxon>
        <taxon>Pentapetalae</taxon>
        <taxon>rosids</taxon>
        <taxon>malvids</taxon>
        <taxon>Brassicales</taxon>
        <taxon>Brassicaceae</taxon>
        <taxon>Thlaspideae</taxon>
        <taxon>Thlaspi</taxon>
    </lineage>
</organism>
<dbReference type="Proteomes" id="UP000836841">
    <property type="component" value="Chromosome 4"/>
</dbReference>
<dbReference type="PANTHER" id="PTHR46871">
    <property type="entry name" value="BROMO-ADJACENT HOMOLOGY (BAH) DOMAIN-CONTAINING PROTEIN"/>
    <property type="match status" value="1"/>
</dbReference>
<evidence type="ECO:0000313" key="4">
    <source>
        <dbReference type="Proteomes" id="UP000836841"/>
    </source>
</evidence>
<dbReference type="SMART" id="SM00439">
    <property type="entry name" value="BAH"/>
    <property type="match status" value="1"/>
</dbReference>
<sequence length="183" mass="22022">MEMKHRKQKKENAEESSRIKENELQWGPEHSARPIGKVIKITNKQGNEKCHYERFKFRGRKYGLISFEGSVILFSEDASKKLYVAIIKDIYVQGKKGYVKLKVHWFYHLEDVDKKYVRNWKSKDSKDIFYRFHRDEVFAESVKDDSSVYFVPDNKQVPNHGFIVQRVYNTENKKLRKFTFESW</sequence>
<proteinExistence type="predicted"/>
<dbReference type="AlphaFoldDB" id="A0AAU9S9C6"/>
<feature type="compositionally biased region" description="Basic and acidic residues" evidence="1">
    <location>
        <begin position="10"/>
        <end position="23"/>
    </location>
</feature>
<dbReference type="InterPro" id="IPR043151">
    <property type="entry name" value="BAH_sf"/>
</dbReference>
<feature type="region of interest" description="Disordered" evidence="1">
    <location>
        <begin position="1"/>
        <end position="28"/>
    </location>
</feature>
<evidence type="ECO:0000313" key="3">
    <source>
        <dbReference type="EMBL" id="CAH2060766.1"/>
    </source>
</evidence>
<evidence type="ECO:0000256" key="1">
    <source>
        <dbReference type="SAM" id="MobiDB-lite"/>
    </source>
</evidence>
<protein>
    <recommendedName>
        <fullName evidence="2">BAH domain-containing protein</fullName>
    </recommendedName>
</protein>
<dbReference type="GO" id="GO:0003682">
    <property type="term" value="F:chromatin binding"/>
    <property type="evidence" value="ECO:0007669"/>
    <property type="project" value="InterPro"/>
</dbReference>
<evidence type="ECO:0000259" key="2">
    <source>
        <dbReference type="PROSITE" id="PS51038"/>
    </source>
</evidence>
<dbReference type="SUPFAM" id="SSF82061">
    <property type="entry name" value="BAH domain"/>
    <property type="match status" value="1"/>
</dbReference>
<dbReference type="EMBL" id="OU466860">
    <property type="protein sequence ID" value="CAH2060766.1"/>
    <property type="molecule type" value="Genomic_DNA"/>
</dbReference>
<name>A0AAU9S9C6_THLAR</name>
<dbReference type="InterPro" id="IPR001025">
    <property type="entry name" value="BAH_dom"/>
</dbReference>
<gene>
    <name evidence="3" type="ORF">TAV2_LOCUS14934</name>
</gene>
<dbReference type="PANTHER" id="PTHR46871:SF1">
    <property type="entry name" value="BROMO-ADJACENT HOMOLOGY (BAH) DOMAIN-CONTAINING PROTEIN"/>
    <property type="match status" value="1"/>
</dbReference>
<dbReference type="PROSITE" id="PS51038">
    <property type="entry name" value="BAH"/>
    <property type="match status" value="1"/>
</dbReference>
<reference evidence="3 4" key="1">
    <citation type="submission" date="2022-03" db="EMBL/GenBank/DDBJ databases">
        <authorList>
            <person name="Nunn A."/>
            <person name="Chopra R."/>
            <person name="Nunn A."/>
            <person name="Contreras Garrido A."/>
        </authorList>
    </citation>
    <scope>NUCLEOTIDE SEQUENCE [LARGE SCALE GENOMIC DNA]</scope>
</reference>
<dbReference type="Gene3D" id="2.30.30.490">
    <property type="match status" value="1"/>
</dbReference>
<dbReference type="Pfam" id="PF01426">
    <property type="entry name" value="BAH"/>
    <property type="match status" value="1"/>
</dbReference>
<feature type="domain" description="BAH" evidence="2">
    <location>
        <begin position="63"/>
        <end position="183"/>
    </location>
</feature>
<keyword evidence="4" id="KW-1185">Reference proteome</keyword>
<accession>A0AAU9S9C6</accession>